<reference evidence="4 5" key="2">
    <citation type="journal article" date="2017" name="Nature">
        <title>The Apostasia genome and the evolution of orchids.</title>
        <authorList>
            <person name="Zhang G.Q."/>
            <person name="Liu K.W."/>
            <person name="Li Z."/>
            <person name="Lohaus R."/>
            <person name="Hsiao Y.Y."/>
            <person name="Niu S.C."/>
            <person name="Wang J.Y."/>
            <person name="Lin Y.C."/>
            <person name="Xu Q."/>
            <person name="Chen L.J."/>
            <person name="Yoshida K."/>
            <person name="Fujiwara S."/>
            <person name="Wang Z.W."/>
            <person name="Zhang Y.Q."/>
            <person name="Mitsuda N."/>
            <person name="Wang M."/>
            <person name="Liu G.H."/>
            <person name="Pecoraro L."/>
            <person name="Huang H.X."/>
            <person name="Xiao X.J."/>
            <person name="Lin M."/>
            <person name="Wu X.Y."/>
            <person name="Wu W.L."/>
            <person name="Chen Y.Y."/>
            <person name="Chang S.B."/>
            <person name="Sakamoto S."/>
            <person name="Ohme-Takagi M."/>
            <person name="Yagi M."/>
            <person name="Zeng S.J."/>
            <person name="Shen C.Y."/>
            <person name="Yeh C.M."/>
            <person name="Luo Y.B."/>
            <person name="Tsai W.C."/>
            <person name="Van de Peer Y."/>
            <person name="Liu Z.J."/>
        </authorList>
    </citation>
    <scope>NUCLEOTIDE SEQUENCE [LARGE SCALE GENOMIC DNA]</scope>
    <source>
        <tissue evidence="4">The whole plant</tissue>
    </source>
</reference>
<accession>A0A2I0WC22</accession>
<dbReference type="Gene3D" id="1.25.40.10">
    <property type="entry name" value="Tetratricopeptide repeat domain"/>
    <property type="match status" value="3"/>
</dbReference>
<reference evidence="4 5" key="1">
    <citation type="journal article" date="2016" name="Sci. Rep.">
        <title>The Dendrobium catenatum Lindl. genome sequence provides insights into polysaccharide synthase, floral development and adaptive evolution.</title>
        <authorList>
            <person name="Zhang G.Q."/>
            <person name="Xu Q."/>
            <person name="Bian C."/>
            <person name="Tsai W.C."/>
            <person name="Yeh C.M."/>
            <person name="Liu K.W."/>
            <person name="Yoshida K."/>
            <person name="Zhang L.S."/>
            <person name="Chang S.B."/>
            <person name="Chen F."/>
            <person name="Shi Y."/>
            <person name="Su Y.Y."/>
            <person name="Zhang Y.Q."/>
            <person name="Chen L.J."/>
            <person name="Yin Y."/>
            <person name="Lin M."/>
            <person name="Huang H."/>
            <person name="Deng H."/>
            <person name="Wang Z.W."/>
            <person name="Zhu S.L."/>
            <person name="Zhao X."/>
            <person name="Deng C."/>
            <person name="Niu S.C."/>
            <person name="Huang J."/>
            <person name="Wang M."/>
            <person name="Liu G.H."/>
            <person name="Yang H.J."/>
            <person name="Xiao X.J."/>
            <person name="Hsiao Y.Y."/>
            <person name="Wu W.L."/>
            <person name="Chen Y.Y."/>
            <person name="Mitsuda N."/>
            <person name="Ohme-Takagi M."/>
            <person name="Luo Y.B."/>
            <person name="Van de Peer Y."/>
            <person name="Liu Z.J."/>
        </authorList>
    </citation>
    <scope>NUCLEOTIDE SEQUENCE [LARGE SCALE GENOMIC DNA]</scope>
    <source>
        <tissue evidence="4">The whole plant</tissue>
    </source>
</reference>
<comment type="similarity">
    <text evidence="1">Belongs to the PPR family. P subfamily.</text>
</comment>
<dbReference type="EMBL" id="KZ502767">
    <property type="protein sequence ID" value="PKU73207.1"/>
    <property type="molecule type" value="Genomic_DNA"/>
</dbReference>
<organism evidence="4 5">
    <name type="scientific">Dendrobium catenatum</name>
    <dbReference type="NCBI Taxonomy" id="906689"/>
    <lineage>
        <taxon>Eukaryota</taxon>
        <taxon>Viridiplantae</taxon>
        <taxon>Streptophyta</taxon>
        <taxon>Embryophyta</taxon>
        <taxon>Tracheophyta</taxon>
        <taxon>Spermatophyta</taxon>
        <taxon>Magnoliopsida</taxon>
        <taxon>Liliopsida</taxon>
        <taxon>Asparagales</taxon>
        <taxon>Orchidaceae</taxon>
        <taxon>Epidendroideae</taxon>
        <taxon>Malaxideae</taxon>
        <taxon>Dendrobiinae</taxon>
        <taxon>Dendrobium</taxon>
    </lineage>
</organism>
<dbReference type="OrthoDB" id="185373at2759"/>
<feature type="repeat" description="PPR" evidence="3">
    <location>
        <begin position="533"/>
        <end position="568"/>
    </location>
</feature>
<feature type="repeat" description="PPR" evidence="3">
    <location>
        <begin position="252"/>
        <end position="286"/>
    </location>
</feature>
<protein>
    <submittedName>
        <fullName evidence="4">Pentatricopeptide repeat-containing protein</fullName>
    </submittedName>
</protein>
<evidence type="ECO:0000313" key="5">
    <source>
        <dbReference type="Proteomes" id="UP000233837"/>
    </source>
</evidence>
<dbReference type="InterPro" id="IPR011990">
    <property type="entry name" value="TPR-like_helical_dom_sf"/>
</dbReference>
<evidence type="ECO:0000256" key="1">
    <source>
        <dbReference type="ARBA" id="ARBA00007626"/>
    </source>
</evidence>
<dbReference type="InterPro" id="IPR002885">
    <property type="entry name" value="PPR_rpt"/>
</dbReference>
<feature type="repeat" description="PPR" evidence="3">
    <location>
        <begin position="463"/>
        <end position="493"/>
    </location>
</feature>
<feature type="repeat" description="PPR" evidence="3">
    <location>
        <begin position="428"/>
        <end position="462"/>
    </location>
</feature>
<dbReference type="Proteomes" id="UP000233837">
    <property type="component" value="Unassembled WGS sequence"/>
</dbReference>
<dbReference type="InterPro" id="IPR050667">
    <property type="entry name" value="PPR-containing_protein"/>
</dbReference>
<gene>
    <name evidence="4" type="ORF">MA16_Dca019788</name>
</gene>
<dbReference type="AlphaFoldDB" id="A0A2I0WC22"/>
<name>A0A2I0WC22_9ASPA</name>
<dbReference type="Pfam" id="PF13041">
    <property type="entry name" value="PPR_2"/>
    <property type="match status" value="2"/>
</dbReference>
<keyword evidence="5" id="KW-1185">Reference proteome</keyword>
<dbReference type="PANTHER" id="PTHR47939:SF10">
    <property type="entry name" value="PENTACOTRIPEPTIDE-REPEAT REGION OF PRORP DOMAIN-CONTAINING PROTEIN"/>
    <property type="match status" value="1"/>
</dbReference>
<dbReference type="STRING" id="906689.A0A2I0WC22"/>
<keyword evidence="2" id="KW-0677">Repeat</keyword>
<dbReference type="PANTHER" id="PTHR47939">
    <property type="entry name" value="MEMBRANE-ASSOCIATED SALT-INDUCIBLE PROTEIN-LIKE"/>
    <property type="match status" value="1"/>
</dbReference>
<dbReference type="NCBIfam" id="TIGR00756">
    <property type="entry name" value="PPR"/>
    <property type="match status" value="3"/>
</dbReference>
<dbReference type="PROSITE" id="PS51375">
    <property type="entry name" value="PPR"/>
    <property type="match status" value="5"/>
</dbReference>
<sequence>MWRSTGRALVLPRSIRQNFSPNPTPAVVTSSPPSPSKFLNRIYPTFRSSRFFFSATECSPGEDEASHRAENSVKNPDFFSPEVGFSSVELGESNALSKAFGDGADEDEVGEGDKLNSMLELSIDGDALVGAEEVAEEAAAEVHEVNLDQLERVLSILQSTLPQEIGSSLDSLEELQLSEEFVVRVFQDAHVSGENLVSFFIWAIRKEKAAKSSRALDILVRTISACDDASQLEAYMLWDLIKELGKIEGIVNTDMLNELISIFWKLGKAKAGLEVFNKFDEFGCAPDGYTFYFTIEALGKKSMIDTAWSVCEKMLNSGGLPDVEKIGKIITFFCKGKKAKEAHLVYLLAKENNILPGRDALSFLIGGLCRNDESVLLALELLEDCPQESLKYENKTFSLVVKSLARIKDVQAAKSLLLRMVVSGPPPGNAAFNYVITGLCKEGDVEDAIALTKVMESRGLRPDVYTYSVIMSGFAKAGLMDEAFKVFIEAKKKHKILSPVIYHILIRGYCKLEEYEKALECLKDMKEHTIQPNADEYSKLIKTLCLKAVDWRTAEKLSEEMKESGFYLRGETSSLIAAVKMLEEEITAVE</sequence>
<evidence type="ECO:0000256" key="3">
    <source>
        <dbReference type="PROSITE-ProRule" id="PRU00708"/>
    </source>
</evidence>
<evidence type="ECO:0000313" key="4">
    <source>
        <dbReference type="EMBL" id="PKU73207.1"/>
    </source>
</evidence>
<feature type="repeat" description="PPR" evidence="3">
    <location>
        <begin position="498"/>
        <end position="532"/>
    </location>
</feature>
<evidence type="ECO:0000256" key="2">
    <source>
        <dbReference type="ARBA" id="ARBA00022737"/>
    </source>
</evidence>
<proteinExistence type="inferred from homology"/>